<dbReference type="EMBL" id="AGNL01027685">
    <property type="protein sequence ID" value="EJK57612.1"/>
    <property type="molecule type" value="Genomic_DNA"/>
</dbReference>
<evidence type="ECO:0000313" key="5">
    <source>
        <dbReference type="Proteomes" id="UP000266841"/>
    </source>
</evidence>
<dbReference type="GO" id="GO:0008270">
    <property type="term" value="F:zinc ion binding"/>
    <property type="evidence" value="ECO:0007669"/>
    <property type="project" value="UniProtKB-KW"/>
</dbReference>
<protein>
    <recommendedName>
        <fullName evidence="3">RING-type domain-containing protein</fullName>
    </recommendedName>
</protein>
<keyword evidence="1" id="KW-0863">Zinc-finger</keyword>
<feature type="region of interest" description="Disordered" evidence="2">
    <location>
        <begin position="1"/>
        <end position="26"/>
    </location>
</feature>
<dbReference type="Proteomes" id="UP000266841">
    <property type="component" value="Unassembled WGS sequence"/>
</dbReference>
<evidence type="ECO:0000256" key="1">
    <source>
        <dbReference type="PROSITE-ProRule" id="PRU00175"/>
    </source>
</evidence>
<proteinExistence type="predicted"/>
<comment type="caution">
    <text evidence="4">The sequence shown here is derived from an EMBL/GenBank/DDBJ whole genome shotgun (WGS) entry which is preliminary data.</text>
</comment>
<dbReference type="SUPFAM" id="SSF57850">
    <property type="entry name" value="RING/U-box"/>
    <property type="match status" value="1"/>
</dbReference>
<accession>K0SGA6</accession>
<feature type="domain" description="RING-type" evidence="3">
    <location>
        <begin position="71"/>
        <end position="119"/>
    </location>
</feature>
<feature type="compositionally biased region" description="Basic and acidic residues" evidence="2">
    <location>
        <begin position="16"/>
        <end position="26"/>
    </location>
</feature>
<dbReference type="Gene3D" id="3.30.40.10">
    <property type="entry name" value="Zinc/RING finger domain, C3HC4 (zinc finger)"/>
    <property type="match status" value="1"/>
</dbReference>
<reference evidence="4 5" key="1">
    <citation type="journal article" date="2012" name="Genome Biol.">
        <title>Genome and low-iron response of an oceanic diatom adapted to chronic iron limitation.</title>
        <authorList>
            <person name="Lommer M."/>
            <person name="Specht M."/>
            <person name="Roy A.S."/>
            <person name="Kraemer L."/>
            <person name="Andreson R."/>
            <person name="Gutowska M.A."/>
            <person name="Wolf J."/>
            <person name="Bergner S.V."/>
            <person name="Schilhabel M.B."/>
            <person name="Klostermeier U.C."/>
            <person name="Beiko R.G."/>
            <person name="Rosenstiel P."/>
            <person name="Hippler M."/>
            <person name="Laroche J."/>
        </authorList>
    </citation>
    <scope>NUCLEOTIDE SEQUENCE [LARGE SCALE GENOMIC DNA]</scope>
    <source>
        <strain evidence="4 5">CCMP1005</strain>
    </source>
</reference>
<name>K0SGA6_THAOC</name>
<sequence length="242" mass="26920">MSDETPNPSTGSNAGHDGEQKRTEEVVHRVPHEKRLGQLEFKYQLMVEKKRLACELLKFQDLYGELYSEPCLICLDEIHVRASANLIVTFICCGGFICKSCVQDIRESGVDMDKCPLCREVINDKTAAEKDALVMSLAKRGVLWAQFEVGSCMIYGVGGFEKQVQTGLEWINMAAAQNYPSALCALIWVDLETSVIHPRFMLLVPKAVDRLLSIQLLQWVIATVDFGEVGLSHVPSALSSVQ</sequence>
<feature type="non-terminal residue" evidence="4">
    <location>
        <position position="242"/>
    </location>
</feature>
<dbReference type="PROSITE" id="PS50089">
    <property type="entry name" value="ZF_RING_2"/>
    <property type="match status" value="1"/>
</dbReference>
<dbReference type="GO" id="GO:0005737">
    <property type="term" value="C:cytoplasm"/>
    <property type="evidence" value="ECO:0007669"/>
    <property type="project" value="UniProtKB-ARBA"/>
</dbReference>
<evidence type="ECO:0000256" key="2">
    <source>
        <dbReference type="SAM" id="MobiDB-lite"/>
    </source>
</evidence>
<organism evidence="4 5">
    <name type="scientific">Thalassiosira oceanica</name>
    <name type="common">Marine diatom</name>
    <dbReference type="NCBI Taxonomy" id="159749"/>
    <lineage>
        <taxon>Eukaryota</taxon>
        <taxon>Sar</taxon>
        <taxon>Stramenopiles</taxon>
        <taxon>Ochrophyta</taxon>
        <taxon>Bacillariophyta</taxon>
        <taxon>Coscinodiscophyceae</taxon>
        <taxon>Thalassiosirophycidae</taxon>
        <taxon>Thalassiosirales</taxon>
        <taxon>Thalassiosiraceae</taxon>
        <taxon>Thalassiosira</taxon>
    </lineage>
</organism>
<dbReference type="AlphaFoldDB" id="K0SGA6"/>
<dbReference type="Gene3D" id="1.25.40.10">
    <property type="entry name" value="Tetratricopeptide repeat domain"/>
    <property type="match status" value="1"/>
</dbReference>
<feature type="compositionally biased region" description="Polar residues" evidence="2">
    <location>
        <begin position="1"/>
        <end position="13"/>
    </location>
</feature>
<dbReference type="InterPro" id="IPR011990">
    <property type="entry name" value="TPR-like_helical_dom_sf"/>
</dbReference>
<gene>
    <name evidence="4" type="ORF">THAOC_22325</name>
</gene>
<keyword evidence="1" id="KW-0479">Metal-binding</keyword>
<dbReference type="InterPro" id="IPR013083">
    <property type="entry name" value="Znf_RING/FYVE/PHD"/>
</dbReference>
<evidence type="ECO:0000259" key="3">
    <source>
        <dbReference type="PROSITE" id="PS50089"/>
    </source>
</evidence>
<keyword evidence="5" id="KW-1185">Reference proteome</keyword>
<evidence type="ECO:0000313" key="4">
    <source>
        <dbReference type="EMBL" id="EJK57612.1"/>
    </source>
</evidence>
<dbReference type="InterPro" id="IPR001841">
    <property type="entry name" value="Znf_RING"/>
</dbReference>
<keyword evidence="1" id="KW-0862">Zinc</keyword>